<accession>A0ACC0UUK9</accession>
<sequence>MMDQNRDTPYDGTQEDPAPAHPRQAISATPSDRIIRLTSDEETYLSPWALRGARVQKIEEGGPHWNGNWCSLNKYLDNEPSEIRLKELAQAEYRANPDSPLLFRIAKRHGDNCSKQKKIREIFGPDSSYHPNQVVAPCHLPLSGLCDDQEVMYHMACKISDLMYLSARGELEMDPFNFFRWRLSLALQGRTPLGVGSGSKSVRGAIQKLGAEDGDLVFRQLVLRSFHLRNIKCPECDRAFRQKKSIVPATLSDREHQVARQEAARAAEVKKDEERLKARRERRAEREAAVRAEQNDEFQGYLPWQGINKERAQSAGRTATNM</sequence>
<dbReference type="Proteomes" id="UP001163324">
    <property type="component" value="Chromosome 7"/>
</dbReference>
<comment type="caution">
    <text evidence="1">The sequence shown here is derived from an EMBL/GenBank/DDBJ whole genome shotgun (WGS) entry which is preliminary data.</text>
</comment>
<protein>
    <submittedName>
        <fullName evidence="1">Uncharacterized protein</fullName>
    </submittedName>
</protein>
<gene>
    <name evidence="1" type="ORF">N3K66_007619</name>
</gene>
<proteinExistence type="predicted"/>
<evidence type="ECO:0000313" key="1">
    <source>
        <dbReference type="EMBL" id="KAI9897763.1"/>
    </source>
</evidence>
<evidence type="ECO:0000313" key="2">
    <source>
        <dbReference type="Proteomes" id="UP001163324"/>
    </source>
</evidence>
<keyword evidence="2" id="KW-1185">Reference proteome</keyword>
<name>A0ACC0UUK9_9HYPO</name>
<organism evidence="1 2">
    <name type="scientific">Trichothecium roseum</name>
    <dbReference type="NCBI Taxonomy" id="47278"/>
    <lineage>
        <taxon>Eukaryota</taxon>
        <taxon>Fungi</taxon>
        <taxon>Dikarya</taxon>
        <taxon>Ascomycota</taxon>
        <taxon>Pezizomycotina</taxon>
        <taxon>Sordariomycetes</taxon>
        <taxon>Hypocreomycetidae</taxon>
        <taxon>Hypocreales</taxon>
        <taxon>Hypocreales incertae sedis</taxon>
        <taxon>Trichothecium</taxon>
    </lineage>
</organism>
<dbReference type="EMBL" id="CM047946">
    <property type="protein sequence ID" value="KAI9897763.1"/>
    <property type="molecule type" value="Genomic_DNA"/>
</dbReference>
<reference evidence="1" key="1">
    <citation type="submission" date="2022-10" db="EMBL/GenBank/DDBJ databases">
        <title>Complete Genome of Trichothecium roseum strain YXFP-22015, a Plant Pathogen Isolated from Citrus.</title>
        <authorList>
            <person name="Wang Y."/>
            <person name="Zhu L."/>
        </authorList>
    </citation>
    <scope>NUCLEOTIDE SEQUENCE</scope>
    <source>
        <strain evidence="1">YXFP-22015</strain>
    </source>
</reference>